<keyword evidence="1" id="KW-0813">Transport</keyword>
<dbReference type="AlphaFoldDB" id="Q1WEL2"/>
<dbReference type="InterPro" id="IPR050490">
    <property type="entry name" value="Bact_solute-bd_prot1"/>
</dbReference>
<accession>Q1WEL2</accession>
<dbReference type="SUPFAM" id="SSF53850">
    <property type="entry name" value="Periplasmic binding protein-like II"/>
    <property type="match status" value="1"/>
</dbReference>
<protein>
    <submittedName>
        <fullName evidence="1">Sugar transporter extracellular portion</fullName>
    </submittedName>
</protein>
<keyword evidence="1" id="KW-0762">Sugar transport</keyword>
<name>Q1WEL2_9ACTN</name>
<dbReference type="PANTHER" id="PTHR43649:SF16">
    <property type="entry name" value="SUGAR-BINDING LIPOPROTEIN"/>
    <property type="match status" value="1"/>
</dbReference>
<dbReference type="Pfam" id="PF01547">
    <property type="entry name" value="SBP_bac_1"/>
    <property type="match status" value="1"/>
</dbReference>
<evidence type="ECO:0000313" key="1">
    <source>
        <dbReference type="EMBL" id="ABC87506.1"/>
    </source>
</evidence>
<sequence>MLECAAHSRLCAPRSRPWGFPAPVQRGPPMRSTGFRRTLIALSTFPLALTACGGSGDGSAGGKTRITVNCMPPKSAKVDRRFFEEDIASFEKQNPDIDVVAHDAFPCQDPKTFDAKLAGGQMENVFYTYFTDAGHVVDINQAADLTPYVKELKSYSTLQKQLRDIYTVDGKIYGIPRTGYSMGLIYNRKLFEKAGLDPDKPPMTWEEVRADAKRIAKLGDGTVGYADYSAQNQGGWHFTAELYSQGGDVVSADGKKATIDTPEARAVLRNLHDMRWVDDSMGSKQLLVINDAQQLMGSGKLGMYLAAPDNLPILVKEKGGNYKDLAIAPMPGGKGTLIGGDGYMFQKKDTPAQIRAGLKWLDHMFLTPGDGFLGDYVRAKKRNAPVGLPEPRLFTGAADAKDQQVKKANANVPVGNYQTFLDGNQKLRMRIEPPHAQQIYSVLDGAVSAVLTKKDADVDQLLEEASDKIDNILARG</sequence>
<organism evidence="1">
    <name type="scientific">Streptomyces sp. NRRL 30748</name>
    <dbReference type="NCBI Taxonomy" id="367779"/>
    <lineage>
        <taxon>Bacteria</taxon>
        <taxon>Bacillati</taxon>
        <taxon>Actinomycetota</taxon>
        <taxon>Actinomycetes</taxon>
        <taxon>Kitasatosporales</taxon>
        <taxon>Streptomycetaceae</taxon>
        <taxon>Streptomyces</taxon>
    </lineage>
</organism>
<dbReference type="PANTHER" id="PTHR43649">
    <property type="entry name" value="ARABINOSE-BINDING PROTEIN-RELATED"/>
    <property type="match status" value="1"/>
</dbReference>
<proteinExistence type="predicted"/>
<dbReference type="EMBL" id="DQ351275">
    <property type="protein sequence ID" value="ABC87506.1"/>
    <property type="molecule type" value="Genomic_DNA"/>
</dbReference>
<reference evidence="1" key="1">
    <citation type="journal article" date="2006" name="Gene">
        <title>Isolation and characterization of meridamycin biosynthetic gene cluster from Streptomyces sp. NRRL 30748.</title>
        <authorList>
            <person name="He M."/>
            <person name="Haltli B."/>
            <person name="Summers M."/>
            <person name="Feng X."/>
            <person name="Hucul J."/>
        </authorList>
    </citation>
    <scope>NUCLEOTIDE SEQUENCE</scope>
    <source>
        <strain evidence="1">NRRL 30748</strain>
    </source>
</reference>
<dbReference type="Gene3D" id="3.40.190.10">
    <property type="entry name" value="Periplasmic binding protein-like II"/>
    <property type="match status" value="1"/>
</dbReference>
<dbReference type="InterPro" id="IPR006059">
    <property type="entry name" value="SBP"/>
</dbReference>